<organism evidence="1">
    <name type="scientific">Capitella teleta</name>
    <name type="common">Polychaete worm</name>
    <dbReference type="NCBI Taxonomy" id="283909"/>
    <lineage>
        <taxon>Eukaryota</taxon>
        <taxon>Metazoa</taxon>
        <taxon>Spiralia</taxon>
        <taxon>Lophotrochozoa</taxon>
        <taxon>Annelida</taxon>
        <taxon>Polychaeta</taxon>
        <taxon>Sedentaria</taxon>
        <taxon>Scolecida</taxon>
        <taxon>Capitellidae</taxon>
        <taxon>Capitella</taxon>
    </lineage>
</organism>
<proteinExistence type="predicted"/>
<dbReference type="HOGENOM" id="CLU_2120304_0_0_1"/>
<reference evidence="1 3" key="2">
    <citation type="journal article" date="2013" name="Nature">
        <title>Insights into bilaterian evolution from three spiralian genomes.</title>
        <authorList>
            <person name="Simakov O."/>
            <person name="Marletaz F."/>
            <person name="Cho S.J."/>
            <person name="Edsinger-Gonzales E."/>
            <person name="Havlak P."/>
            <person name="Hellsten U."/>
            <person name="Kuo D.H."/>
            <person name="Larsson T."/>
            <person name="Lv J."/>
            <person name="Arendt D."/>
            <person name="Savage R."/>
            <person name="Osoegawa K."/>
            <person name="de Jong P."/>
            <person name="Grimwood J."/>
            <person name="Chapman J.A."/>
            <person name="Shapiro H."/>
            <person name="Aerts A."/>
            <person name="Otillar R.P."/>
            <person name="Terry A.Y."/>
            <person name="Boore J.L."/>
            <person name="Grigoriev I.V."/>
            <person name="Lindberg D.R."/>
            <person name="Seaver E.C."/>
            <person name="Weisblat D.A."/>
            <person name="Putnam N.H."/>
            <person name="Rokhsar D.S."/>
        </authorList>
    </citation>
    <scope>NUCLEOTIDE SEQUENCE</scope>
    <source>
        <strain evidence="1 3">I ESC-2004</strain>
    </source>
</reference>
<feature type="non-terminal residue" evidence="1">
    <location>
        <position position="1"/>
    </location>
</feature>
<protein>
    <submittedName>
        <fullName evidence="1 2">Uncharacterized protein</fullName>
    </submittedName>
</protein>
<dbReference type="OMA" id="APPYVCN"/>
<dbReference type="EMBL" id="KB311578">
    <property type="protein sequence ID" value="ELT88990.1"/>
    <property type="molecule type" value="Genomic_DNA"/>
</dbReference>
<dbReference type="PANTHER" id="PTHR14421">
    <property type="entry name" value="SPERMATOGENESIS-ASSOCIATED PROTEIN 1"/>
    <property type="match status" value="1"/>
</dbReference>
<keyword evidence="3" id="KW-1185">Reference proteome</keyword>
<dbReference type="STRING" id="283909.R7T6C0"/>
<sequence>SLQLVDLHIYVVPPELWSEHRNSAFREVINDTISAGFIRVQPETNINGLREEIENQLGGEHMPNDYVFLRSVGRCMTRIRPKQEYQLKVRNFTPPQVRVSLL</sequence>
<reference evidence="2" key="3">
    <citation type="submission" date="2015-06" db="UniProtKB">
        <authorList>
            <consortium name="EnsemblMetazoa"/>
        </authorList>
    </citation>
    <scope>IDENTIFICATION</scope>
</reference>
<dbReference type="EnsemblMetazoa" id="CapteT87156">
    <property type="protein sequence ID" value="CapteP87156"/>
    <property type="gene ID" value="CapteG87156"/>
</dbReference>
<evidence type="ECO:0000313" key="1">
    <source>
        <dbReference type="EMBL" id="ELT88990.1"/>
    </source>
</evidence>
<gene>
    <name evidence="1" type="ORF">CAPTEDRAFT_87156</name>
</gene>
<dbReference type="Proteomes" id="UP000014760">
    <property type="component" value="Unassembled WGS sequence"/>
</dbReference>
<dbReference type="OrthoDB" id="9901850at2759"/>
<feature type="non-terminal residue" evidence="1">
    <location>
        <position position="102"/>
    </location>
</feature>
<reference evidence="3" key="1">
    <citation type="submission" date="2012-12" db="EMBL/GenBank/DDBJ databases">
        <authorList>
            <person name="Hellsten U."/>
            <person name="Grimwood J."/>
            <person name="Chapman J.A."/>
            <person name="Shapiro H."/>
            <person name="Aerts A."/>
            <person name="Otillar R.P."/>
            <person name="Terry A.Y."/>
            <person name="Boore J.L."/>
            <person name="Simakov O."/>
            <person name="Marletaz F."/>
            <person name="Cho S.-J."/>
            <person name="Edsinger-Gonzales E."/>
            <person name="Havlak P."/>
            <person name="Kuo D.-H."/>
            <person name="Larsson T."/>
            <person name="Lv J."/>
            <person name="Arendt D."/>
            <person name="Savage R."/>
            <person name="Osoegawa K."/>
            <person name="de Jong P."/>
            <person name="Lindberg D.R."/>
            <person name="Seaver E.C."/>
            <person name="Weisblat D.A."/>
            <person name="Putnam N.H."/>
            <person name="Grigoriev I.V."/>
            <person name="Rokhsar D.S."/>
        </authorList>
    </citation>
    <scope>NUCLEOTIDE SEQUENCE</scope>
    <source>
        <strain evidence="3">I ESC-2004</strain>
    </source>
</reference>
<name>R7T6C0_CAPTE</name>
<dbReference type="InterPro" id="IPR039062">
    <property type="entry name" value="SPAT1"/>
</dbReference>
<dbReference type="AlphaFoldDB" id="R7T6C0"/>
<evidence type="ECO:0000313" key="3">
    <source>
        <dbReference type="Proteomes" id="UP000014760"/>
    </source>
</evidence>
<dbReference type="EMBL" id="AMQN01003329">
    <property type="status" value="NOT_ANNOTATED_CDS"/>
    <property type="molecule type" value="Genomic_DNA"/>
</dbReference>
<evidence type="ECO:0000313" key="2">
    <source>
        <dbReference type="EnsemblMetazoa" id="CapteP87156"/>
    </source>
</evidence>
<accession>R7T6C0</accession>
<dbReference type="PANTHER" id="PTHR14421:SF3">
    <property type="entry name" value="SPERMATOGENESIS-ASSOCIATED PROTEIN 1"/>
    <property type="match status" value="1"/>
</dbReference>